<evidence type="ECO:0000313" key="14">
    <source>
        <dbReference type="EMBL" id="PIA19442.1"/>
    </source>
</evidence>
<keyword evidence="11" id="KW-1133">Transmembrane helix</keyword>
<dbReference type="Pfam" id="PF22602">
    <property type="entry name" value="NXF_NTF2"/>
    <property type="match status" value="1"/>
</dbReference>
<dbReference type="PROSITE" id="PS50177">
    <property type="entry name" value="NTF2_DOMAIN"/>
    <property type="match status" value="1"/>
</dbReference>
<evidence type="ECO:0000256" key="11">
    <source>
        <dbReference type="SAM" id="Phobius"/>
    </source>
</evidence>
<sequence length="712" mass="77688">MDSVRVIGKQAPSHPFTKSDVEVMRGMRVRLTHRKFGFIIAIQTVLLLLVGFWAIYVVALCTLPICVRFNWMNDWIVLASLLVAIVNIVGSMNSRFSGQRGRGRGRGYDSNQRGSDTVFSRLGGGQPPEGQPLVNDRGRAVSQFPAGKAPFGDPNTSLQNDGRVQVSIKGWRGGTEDSLQKFLSNKIGRAVGATDINYRGDIMYILVPSMEIAQNLLKLSGIRFAGDKLSIQIKTRPVTFGSAGHAQDGFSGSRGGGSDSIAVRDRLVALLQTRADSQGTVLDLSALSRDNIIQSLSANPLHDDKLFKAILILAAQLYPGIVTINFADNGLSSLRPLADIGAHFPNLRNLSLMNNAITDFRELDCLAAAGSKVPLAQLSELILTGNPVSDAELRGPNGGASYIEKVQQRFPTISMLDMNPVIPRAQLGQATPGRPDANATSKQLPFPVAQSFVENQNVNDLTNTFLAGFFGLYDGNRHGLADIYDQCAVFSLMVDTTPPTSTFAQTNPHSQKRIDFSTYIRISRNLTRVKTHQKRVSALIVGKSAIIQAILQLPATQHPVQDSQRFSFDAWQTDVDGTSEPQTQAVVTVVIHGEFTEQPSQNVISFDRVFVLAPALPGSPAAMAGSPCTITNDQLTIRRYNGFQSWMPSTTEPTPVPSLTPEQQEMARALQELTGLNAEWTLKCLENYGWDYQQALSQFPQIRGTLPPEAFH</sequence>
<dbReference type="GO" id="GO:0003723">
    <property type="term" value="F:RNA binding"/>
    <property type="evidence" value="ECO:0007669"/>
    <property type="project" value="TreeGrafter"/>
</dbReference>
<evidence type="ECO:0000256" key="2">
    <source>
        <dbReference type="ARBA" id="ARBA00009285"/>
    </source>
</evidence>
<keyword evidence="11" id="KW-0812">Transmembrane</keyword>
<keyword evidence="11" id="KW-0472">Membrane</keyword>
<dbReference type="InterPro" id="IPR032675">
    <property type="entry name" value="LRR_dom_sf"/>
</dbReference>
<accession>A0A2G5BKD8</accession>
<comment type="function">
    <text evidence="8">Involved in the export of mRNA from the nucleus to the cytoplasm.</text>
</comment>
<dbReference type="EMBL" id="KZ303487">
    <property type="protein sequence ID" value="PIA19442.1"/>
    <property type="molecule type" value="Genomic_DNA"/>
</dbReference>
<dbReference type="STRING" id="763665.A0A2G5BKD8"/>
<dbReference type="FunFam" id="1.10.8.10:FF:000018">
    <property type="entry name" value="Nuclear RNA export factor 1"/>
    <property type="match status" value="1"/>
</dbReference>
<evidence type="ECO:0000256" key="5">
    <source>
        <dbReference type="ARBA" id="ARBA00022737"/>
    </source>
</evidence>
<dbReference type="Pfam" id="PF18444">
    <property type="entry name" value="RRM_9"/>
    <property type="match status" value="1"/>
</dbReference>
<evidence type="ECO:0000256" key="7">
    <source>
        <dbReference type="ARBA" id="ARBA00023242"/>
    </source>
</evidence>
<dbReference type="GO" id="GO:0016973">
    <property type="term" value="P:poly(A)+ mRNA export from nucleus"/>
    <property type="evidence" value="ECO:0007669"/>
    <property type="project" value="TreeGrafter"/>
</dbReference>
<evidence type="ECO:0000259" key="12">
    <source>
        <dbReference type="PROSITE" id="PS50177"/>
    </source>
</evidence>
<dbReference type="PANTHER" id="PTHR10662:SF22">
    <property type="entry name" value="NUCLEAR RNA EXPORT FACTOR 1"/>
    <property type="match status" value="1"/>
</dbReference>
<dbReference type="InterPro" id="IPR057125">
    <property type="entry name" value="NXF1/2/3/5-like_LRR"/>
</dbReference>
<proteinExistence type="inferred from homology"/>
<dbReference type="Pfam" id="PF03943">
    <property type="entry name" value="TAP_C"/>
    <property type="match status" value="1"/>
</dbReference>
<feature type="transmembrane region" description="Helical" evidence="11">
    <location>
        <begin position="75"/>
        <end position="96"/>
    </location>
</feature>
<dbReference type="OrthoDB" id="25872at2759"/>
<dbReference type="Proteomes" id="UP000242474">
    <property type="component" value="Unassembled WGS sequence"/>
</dbReference>
<dbReference type="PANTHER" id="PTHR10662">
    <property type="entry name" value="NUCLEAR RNA EXPORT FACTOR"/>
    <property type="match status" value="1"/>
</dbReference>
<dbReference type="CDD" id="cd14342">
    <property type="entry name" value="UBA_TAP-C"/>
    <property type="match status" value="1"/>
</dbReference>
<protein>
    <recommendedName>
        <fullName evidence="9">mRNA export factor MEX67</fullName>
    </recommendedName>
</protein>
<dbReference type="PROSITE" id="PS51450">
    <property type="entry name" value="LRR"/>
    <property type="match status" value="1"/>
</dbReference>
<keyword evidence="15" id="KW-1185">Reference proteome</keyword>
<evidence type="ECO:0000256" key="3">
    <source>
        <dbReference type="ARBA" id="ARBA00022448"/>
    </source>
</evidence>
<comment type="subcellular location">
    <subcellularLocation>
        <location evidence="1">Nucleus</location>
    </subcellularLocation>
</comment>
<feature type="transmembrane region" description="Helical" evidence="11">
    <location>
        <begin position="36"/>
        <end position="55"/>
    </location>
</feature>
<dbReference type="SUPFAM" id="SSF54427">
    <property type="entry name" value="NTF2-like"/>
    <property type="match status" value="1"/>
</dbReference>
<dbReference type="InterPro" id="IPR009060">
    <property type="entry name" value="UBA-like_sf"/>
</dbReference>
<feature type="domain" description="TAP-C" evidence="13">
    <location>
        <begin position="661"/>
        <end position="712"/>
    </location>
</feature>
<dbReference type="GO" id="GO:0042272">
    <property type="term" value="C:nuclear RNA export factor complex"/>
    <property type="evidence" value="ECO:0007669"/>
    <property type="project" value="UniProtKB-ARBA"/>
</dbReference>
<dbReference type="SMART" id="SM00804">
    <property type="entry name" value="TAP_C"/>
    <property type="match status" value="1"/>
</dbReference>
<evidence type="ECO:0000256" key="8">
    <source>
        <dbReference type="ARBA" id="ARBA00055253"/>
    </source>
</evidence>
<dbReference type="Pfam" id="PF24048">
    <property type="entry name" value="LRR_NXF1-5"/>
    <property type="match status" value="1"/>
</dbReference>
<evidence type="ECO:0000256" key="9">
    <source>
        <dbReference type="ARBA" id="ARBA00069694"/>
    </source>
</evidence>
<dbReference type="InterPro" id="IPR002075">
    <property type="entry name" value="NTF2_dom"/>
</dbReference>
<keyword evidence="5" id="KW-0677">Repeat</keyword>
<evidence type="ECO:0000256" key="1">
    <source>
        <dbReference type="ARBA" id="ARBA00004123"/>
    </source>
</evidence>
<evidence type="ECO:0000313" key="15">
    <source>
        <dbReference type="Proteomes" id="UP000242474"/>
    </source>
</evidence>
<evidence type="ECO:0000259" key="13">
    <source>
        <dbReference type="PROSITE" id="PS51281"/>
    </source>
</evidence>
<name>A0A2G5BKD8_COERN</name>
<keyword evidence="3" id="KW-0813">Transport</keyword>
<dbReference type="Gene3D" id="3.10.450.50">
    <property type="match status" value="1"/>
</dbReference>
<feature type="compositionally biased region" description="Polar residues" evidence="10">
    <location>
        <begin position="109"/>
        <end position="118"/>
    </location>
</feature>
<dbReference type="SUPFAM" id="SSF46934">
    <property type="entry name" value="UBA-like"/>
    <property type="match status" value="1"/>
</dbReference>
<comment type="similarity">
    <text evidence="2">Belongs to the NXF family.</text>
</comment>
<dbReference type="InterPro" id="IPR005637">
    <property type="entry name" value="TAP_C_dom"/>
</dbReference>
<dbReference type="AlphaFoldDB" id="A0A2G5BKD8"/>
<dbReference type="InterPro" id="IPR001611">
    <property type="entry name" value="Leu-rich_rpt"/>
</dbReference>
<evidence type="ECO:0000256" key="4">
    <source>
        <dbReference type="ARBA" id="ARBA00022614"/>
    </source>
</evidence>
<dbReference type="InterPro" id="IPR032710">
    <property type="entry name" value="NTF2-like_dom_sf"/>
</dbReference>
<keyword evidence="6" id="KW-0509">mRNA transport</keyword>
<keyword evidence="4" id="KW-0433">Leucine-rich repeat</keyword>
<organism evidence="14 15">
    <name type="scientific">Coemansia reversa (strain ATCC 12441 / NRRL 1564)</name>
    <dbReference type="NCBI Taxonomy" id="763665"/>
    <lineage>
        <taxon>Eukaryota</taxon>
        <taxon>Fungi</taxon>
        <taxon>Fungi incertae sedis</taxon>
        <taxon>Zoopagomycota</taxon>
        <taxon>Kickxellomycotina</taxon>
        <taxon>Kickxellomycetes</taxon>
        <taxon>Kickxellales</taxon>
        <taxon>Kickxellaceae</taxon>
        <taxon>Coemansia</taxon>
    </lineage>
</organism>
<reference evidence="14 15" key="1">
    <citation type="journal article" date="2015" name="Genome Biol. Evol.">
        <title>Phylogenomic analyses indicate that early fungi evolved digesting cell walls of algal ancestors of land plants.</title>
        <authorList>
            <person name="Chang Y."/>
            <person name="Wang S."/>
            <person name="Sekimoto S."/>
            <person name="Aerts A.L."/>
            <person name="Choi C."/>
            <person name="Clum A."/>
            <person name="LaButti K.M."/>
            <person name="Lindquist E.A."/>
            <person name="Yee Ngan C."/>
            <person name="Ohm R.A."/>
            <person name="Salamov A.A."/>
            <person name="Grigoriev I.V."/>
            <person name="Spatafora J.W."/>
            <person name="Berbee M.L."/>
        </authorList>
    </citation>
    <scope>NUCLEOTIDE SEQUENCE [LARGE SCALE GENOMIC DNA]</scope>
    <source>
        <strain evidence="14 15">NRRL 1564</strain>
    </source>
</reference>
<dbReference type="Gene3D" id="1.10.8.10">
    <property type="entry name" value="DNA helicase RuvA subunit, C-terminal domain"/>
    <property type="match status" value="1"/>
</dbReference>
<gene>
    <name evidence="14" type="ORF">COEREDRAFT_13389</name>
</gene>
<dbReference type="InterPro" id="IPR040736">
    <property type="entry name" value="Mex67_RRM"/>
</dbReference>
<dbReference type="InterPro" id="IPR030217">
    <property type="entry name" value="NXF_fam"/>
</dbReference>
<dbReference type="PROSITE" id="PS51281">
    <property type="entry name" value="TAP_C"/>
    <property type="match status" value="1"/>
</dbReference>
<dbReference type="Gene3D" id="3.80.10.10">
    <property type="entry name" value="Ribonuclease Inhibitor"/>
    <property type="match status" value="1"/>
</dbReference>
<evidence type="ECO:0000256" key="6">
    <source>
        <dbReference type="ARBA" id="ARBA00022816"/>
    </source>
</evidence>
<keyword evidence="7" id="KW-0539">Nucleus</keyword>
<dbReference type="InterPro" id="IPR018222">
    <property type="entry name" value="Nuclear_transport_factor_2_euk"/>
</dbReference>
<feature type="domain" description="NTF2" evidence="12">
    <location>
        <begin position="461"/>
        <end position="637"/>
    </location>
</feature>
<dbReference type="SUPFAM" id="SSF52058">
    <property type="entry name" value="L domain-like"/>
    <property type="match status" value="1"/>
</dbReference>
<evidence type="ECO:0000256" key="10">
    <source>
        <dbReference type="SAM" id="MobiDB-lite"/>
    </source>
</evidence>
<feature type="region of interest" description="Disordered" evidence="10">
    <location>
        <begin position="97"/>
        <end position="133"/>
    </location>
</feature>